<organism evidence="2 3">
    <name type="scientific">Massilia cavernae</name>
    <dbReference type="NCBI Taxonomy" id="2320864"/>
    <lineage>
        <taxon>Bacteria</taxon>
        <taxon>Pseudomonadati</taxon>
        <taxon>Pseudomonadota</taxon>
        <taxon>Betaproteobacteria</taxon>
        <taxon>Burkholderiales</taxon>
        <taxon>Oxalobacteraceae</taxon>
        <taxon>Telluria group</taxon>
        <taxon>Massilia</taxon>
    </lineage>
</organism>
<evidence type="ECO:0000313" key="2">
    <source>
        <dbReference type="EMBL" id="RJG11740.1"/>
    </source>
</evidence>
<accession>A0A418XGZ1</accession>
<feature type="domain" description="DUF3616" evidence="1">
    <location>
        <begin position="180"/>
        <end position="286"/>
    </location>
</feature>
<proteinExistence type="predicted"/>
<evidence type="ECO:0000259" key="1">
    <source>
        <dbReference type="Pfam" id="PF12275"/>
    </source>
</evidence>
<evidence type="ECO:0000313" key="3">
    <source>
        <dbReference type="Proteomes" id="UP000284006"/>
    </source>
</evidence>
<dbReference type="Pfam" id="PF12275">
    <property type="entry name" value="DUF3616"/>
    <property type="match status" value="1"/>
</dbReference>
<dbReference type="EMBL" id="QYUP01000139">
    <property type="protein sequence ID" value="RJG11740.1"/>
    <property type="molecule type" value="Genomic_DNA"/>
</dbReference>
<comment type="caution">
    <text evidence="2">The sequence shown here is derived from an EMBL/GenBank/DDBJ whole genome shotgun (WGS) entry which is preliminary data.</text>
</comment>
<gene>
    <name evidence="2" type="ORF">D3872_18140</name>
</gene>
<protein>
    <submittedName>
        <fullName evidence="2">DUF3616 domain-containing protein</fullName>
    </submittedName>
</protein>
<reference evidence="2 3" key="1">
    <citation type="submission" date="2018-09" db="EMBL/GenBank/DDBJ databases">
        <authorList>
            <person name="Zhu H."/>
        </authorList>
    </citation>
    <scope>NUCLEOTIDE SEQUENCE [LARGE SCALE GENOMIC DNA]</scope>
    <source>
        <strain evidence="2 3">K1S02-61</strain>
    </source>
</reference>
<dbReference type="OrthoDB" id="5560405at2"/>
<dbReference type="InterPro" id="IPR022060">
    <property type="entry name" value="DUF3616"/>
</dbReference>
<keyword evidence="3" id="KW-1185">Reference proteome</keyword>
<name>A0A418XGZ1_9BURK</name>
<dbReference type="Proteomes" id="UP000284006">
    <property type="component" value="Unassembled WGS sequence"/>
</dbReference>
<dbReference type="AlphaFoldDB" id="A0A418XGZ1"/>
<sequence length="335" mass="36693">MLHLQRCQESTPTYCRESASLMGNRYLLAGAAALVAHLPHAHIEEEFTYRGMCDASAAAALDAHHFVVANDERNQLKVYTRGTADPVHIVDLAPFLGTKPDKESDLEGAATIGSRIYWISSHGRNSKGKEQTRRYRFFATDALRRAPWLTPAGQPYSGMLDDLINAPQLAKYKLAEAASRNPELEGAFNIEGLAATPQGELLVGMRNPAPHGKALVVQMVNPDEVISGKKARFGMVFELDLGGRAVRSMELVGLAYMIVAGPTGNDGDFAIYRWSGDPAEQPLELSHVKFDTTRPEALFAIPGTHMVQVLSDDGGKHCKEIPEEQQAFRSIVVRL</sequence>